<dbReference type="Pfam" id="PF06151">
    <property type="entry name" value="Trehalose_recp"/>
    <property type="match status" value="1"/>
</dbReference>
<evidence type="ECO:0000256" key="2">
    <source>
        <dbReference type="ARBA" id="ARBA00005327"/>
    </source>
</evidence>
<keyword evidence="3" id="KW-1003">Cell membrane</keyword>
<accession>A0A9C6XAP0</accession>
<feature type="transmembrane region" description="Helical" evidence="8">
    <location>
        <begin position="202"/>
        <end position="221"/>
    </location>
</feature>
<keyword evidence="5 8" id="KW-1133">Transmembrane helix</keyword>
<dbReference type="InterPro" id="IPR009318">
    <property type="entry name" value="Gustatory_rcpt"/>
</dbReference>
<dbReference type="PANTHER" id="PTHR21421:SF29">
    <property type="entry name" value="GUSTATORY RECEPTOR 5A FOR TREHALOSE-RELATED"/>
    <property type="match status" value="1"/>
</dbReference>
<keyword evidence="4 8" id="KW-0812">Transmembrane</keyword>
<dbReference type="GO" id="GO:0050916">
    <property type="term" value="P:sensory perception of sweet taste"/>
    <property type="evidence" value="ECO:0007669"/>
    <property type="project" value="UniProtKB-ARBA"/>
</dbReference>
<dbReference type="GO" id="GO:0005886">
    <property type="term" value="C:plasma membrane"/>
    <property type="evidence" value="ECO:0007669"/>
    <property type="project" value="UniProtKB-SubCell"/>
</dbReference>
<keyword evidence="7" id="KW-0675">Receptor</keyword>
<dbReference type="PANTHER" id="PTHR21421">
    <property type="entry name" value="GUSTATORY RECEPTOR"/>
    <property type="match status" value="1"/>
</dbReference>
<dbReference type="AlphaFoldDB" id="A0A9C6XAP0"/>
<keyword evidence="6 8" id="KW-0472">Membrane</keyword>
<organism evidence="9 10">
    <name type="scientific">Frankliniella occidentalis</name>
    <name type="common">Western flower thrips</name>
    <name type="synonym">Euthrips occidentalis</name>
    <dbReference type="NCBI Taxonomy" id="133901"/>
    <lineage>
        <taxon>Eukaryota</taxon>
        <taxon>Metazoa</taxon>
        <taxon>Ecdysozoa</taxon>
        <taxon>Arthropoda</taxon>
        <taxon>Hexapoda</taxon>
        <taxon>Insecta</taxon>
        <taxon>Pterygota</taxon>
        <taxon>Neoptera</taxon>
        <taxon>Paraneoptera</taxon>
        <taxon>Thysanoptera</taxon>
        <taxon>Terebrantia</taxon>
        <taxon>Thripoidea</taxon>
        <taxon>Thripidae</taxon>
        <taxon>Frankliniella</taxon>
    </lineage>
</organism>
<evidence type="ECO:0000256" key="7">
    <source>
        <dbReference type="ARBA" id="ARBA00023170"/>
    </source>
</evidence>
<evidence type="ECO:0000256" key="4">
    <source>
        <dbReference type="ARBA" id="ARBA00022692"/>
    </source>
</evidence>
<protein>
    <submittedName>
        <fullName evidence="10">Gustatory receptor for sugar taste 64f-like isoform X2</fullName>
    </submittedName>
</protein>
<comment type="similarity">
    <text evidence="2">Belongs to the insect chemoreceptor superfamily. Gustatory receptor (GR) family. Gr5a subfamily.</text>
</comment>
<feature type="transmembrane region" description="Helical" evidence="8">
    <location>
        <begin position="94"/>
        <end position="114"/>
    </location>
</feature>
<reference evidence="10" key="1">
    <citation type="submission" date="2025-08" db="UniProtKB">
        <authorList>
            <consortium name="RefSeq"/>
        </authorList>
    </citation>
    <scope>IDENTIFICATION</scope>
    <source>
        <tissue evidence="10">Whole organism</tissue>
    </source>
</reference>
<evidence type="ECO:0000256" key="8">
    <source>
        <dbReference type="SAM" id="Phobius"/>
    </source>
</evidence>
<gene>
    <name evidence="10" type="primary">LOC127751984</name>
</gene>
<sequence>MSREAVRSGELASGPNALAVRWGVRCSTSRYTPHPRRGWWRHPHGILYSVAPLTVRGIACVPQAAPVLGVAYWRSARRSYNALSRLARLVDHALNVQLLVSFVNNLYFICMQLLRGFDNPQNPNDTWWEELYILFSFGFLVVRASAVSLFAASVHENSRSVQDVLYCVCSEDYNEEVYRFLVQVTSDDVALSGCSMFKVTRGLLLTLAGTILTYEVVLVQLH</sequence>
<dbReference type="GO" id="GO:0008527">
    <property type="term" value="F:taste receptor activity"/>
    <property type="evidence" value="ECO:0007669"/>
    <property type="project" value="InterPro"/>
</dbReference>
<proteinExistence type="inferred from homology"/>
<dbReference type="RefSeq" id="XP_052132335.1">
    <property type="nucleotide sequence ID" value="XM_052276375.1"/>
</dbReference>
<evidence type="ECO:0000256" key="6">
    <source>
        <dbReference type="ARBA" id="ARBA00023136"/>
    </source>
</evidence>
<dbReference type="Proteomes" id="UP000504606">
    <property type="component" value="Unplaced"/>
</dbReference>
<dbReference type="GeneID" id="127751984"/>
<evidence type="ECO:0000256" key="5">
    <source>
        <dbReference type="ARBA" id="ARBA00022989"/>
    </source>
</evidence>
<evidence type="ECO:0000256" key="3">
    <source>
        <dbReference type="ARBA" id="ARBA00022475"/>
    </source>
</evidence>
<keyword evidence="9" id="KW-1185">Reference proteome</keyword>
<feature type="transmembrane region" description="Helical" evidence="8">
    <location>
        <begin position="134"/>
        <end position="152"/>
    </location>
</feature>
<name>A0A9C6XAP0_FRAOC</name>
<evidence type="ECO:0000313" key="9">
    <source>
        <dbReference type="Proteomes" id="UP000504606"/>
    </source>
</evidence>
<evidence type="ECO:0000313" key="10">
    <source>
        <dbReference type="RefSeq" id="XP_052132335.1"/>
    </source>
</evidence>
<evidence type="ECO:0000256" key="1">
    <source>
        <dbReference type="ARBA" id="ARBA00004651"/>
    </source>
</evidence>
<comment type="subcellular location">
    <subcellularLocation>
        <location evidence="1">Cell membrane</location>
        <topology evidence="1">Multi-pass membrane protein</topology>
    </subcellularLocation>
</comment>